<dbReference type="InterPro" id="IPR002110">
    <property type="entry name" value="Ankyrin_rpt"/>
</dbReference>
<dbReference type="Gene3D" id="1.25.40.20">
    <property type="entry name" value="Ankyrin repeat-containing domain"/>
    <property type="match status" value="1"/>
</dbReference>
<feature type="repeat" description="ANK" evidence="1">
    <location>
        <begin position="78"/>
        <end position="104"/>
    </location>
</feature>
<dbReference type="PROSITE" id="PS50297">
    <property type="entry name" value="ANK_REP_REGION"/>
    <property type="match status" value="1"/>
</dbReference>
<dbReference type="SMART" id="SM00248">
    <property type="entry name" value="ANK"/>
    <property type="match status" value="2"/>
</dbReference>
<dbReference type="SUPFAM" id="SSF48403">
    <property type="entry name" value="Ankyrin repeat"/>
    <property type="match status" value="1"/>
</dbReference>
<dbReference type="InterPro" id="IPR036770">
    <property type="entry name" value="Ankyrin_rpt-contain_sf"/>
</dbReference>
<comment type="caution">
    <text evidence="2">The sequence shown here is derived from an EMBL/GenBank/DDBJ whole genome shotgun (WGS) entry which is preliminary data.</text>
</comment>
<evidence type="ECO:0000313" key="2">
    <source>
        <dbReference type="EMBL" id="KAL3404509.1"/>
    </source>
</evidence>
<evidence type="ECO:0008006" key="4">
    <source>
        <dbReference type="Google" id="ProtNLM"/>
    </source>
</evidence>
<dbReference type="Pfam" id="PF12796">
    <property type="entry name" value="Ank_2"/>
    <property type="match status" value="1"/>
</dbReference>
<dbReference type="EMBL" id="JBJJXI010000025">
    <property type="protein sequence ID" value="KAL3404509.1"/>
    <property type="molecule type" value="Genomic_DNA"/>
</dbReference>
<name>A0ABD2XHR4_9HYME</name>
<dbReference type="Proteomes" id="UP001627154">
    <property type="component" value="Unassembled WGS sequence"/>
</dbReference>
<proteinExistence type="predicted"/>
<reference evidence="2 3" key="1">
    <citation type="journal article" date="2024" name="bioRxiv">
        <title>A reference genome for Trichogramma kaykai: A tiny desert-dwelling parasitoid wasp with competing sex-ratio distorters.</title>
        <authorList>
            <person name="Culotta J."/>
            <person name="Lindsey A.R."/>
        </authorList>
    </citation>
    <scope>NUCLEOTIDE SEQUENCE [LARGE SCALE GENOMIC DNA]</scope>
    <source>
        <strain evidence="2 3">KSX58</strain>
    </source>
</reference>
<evidence type="ECO:0000313" key="3">
    <source>
        <dbReference type="Proteomes" id="UP001627154"/>
    </source>
</evidence>
<dbReference type="PROSITE" id="PS50088">
    <property type="entry name" value="ANK_REPEAT"/>
    <property type="match status" value="1"/>
</dbReference>
<keyword evidence="1" id="KW-0040">ANK repeat</keyword>
<organism evidence="2 3">
    <name type="scientific">Trichogramma kaykai</name>
    <dbReference type="NCBI Taxonomy" id="54128"/>
    <lineage>
        <taxon>Eukaryota</taxon>
        <taxon>Metazoa</taxon>
        <taxon>Ecdysozoa</taxon>
        <taxon>Arthropoda</taxon>
        <taxon>Hexapoda</taxon>
        <taxon>Insecta</taxon>
        <taxon>Pterygota</taxon>
        <taxon>Neoptera</taxon>
        <taxon>Endopterygota</taxon>
        <taxon>Hymenoptera</taxon>
        <taxon>Apocrita</taxon>
        <taxon>Proctotrupomorpha</taxon>
        <taxon>Chalcidoidea</taxon>
        <taxon>Trichogrammatidae</taxon>
        <taxon>Trichogramma</taxon>
    </lineage>
</organism>
<protein>
    <recommendedName>
        <fullName evidence="4">Ankyrin repeat protein</fullName>
    </recommendedName>
</protein>
<gene>
    <name evidence="2" type="ORF">TKK_002973</name>
</gene>
<sequence length="348" mass="40613">MVRKFVENDVDVNLLYKDYTRTPLNTTVYFKEDEDEAARISILELLLQKGANPEALSEDEAVTLLLKYRVDINIKDFMGHTPLQIALSNLNSDMIKLLLDHGADFFGITIEGGYFDHDFLPTLELTRNLFDIIQLLESRGYNMDMKKRLQVLKFFVGSNQFLWNFRTIYILDYSSELKVRRFISKNFKRIGDDSFLDFRKGINKYLKTVTLGELYKKKIILDFSNRNDSFNVNSYDLQNSDKIEDEIKKELEGIAKIMITKNMSLLDLCKTSSDKICKTIANSEYVSKVNLINLKNDFPYLSEFIKGQINRSLITTYSKNITPEFLHLVFPMRLPDLCIKKHCKVFQQ</sequence>
<evidence type="ECO:0000256" key="1">
    <source>
        <dbReference type="PROSITE-ProRule" id="PRU00023"/>
    </source>
</evidence>
<dbReference type="AlphaFoldDB" id="A0ABD2XHR4"/>
<accession>A0ABD2XHR4</accession>
<keyword evidence="3" id="KW-1185">Reference proteome</keyword>